<accession>A0A2M8GJT2</accession>
<dbReference type="PROSITE" id="PS50943">
    <property type="entry name" value="HTH_CROC1"/>
    <property type="match status" value="1"/>
</dbReference>
<name>A0A2M8GJT2_9BACT</name>
<gene>
    <name evidence="2" type="ORF">CO009_02630</name>
</gene>
<dbReference type="InterPro" id="IPR001387">
    <property type="entry name" value="Cro/C1-type_HTH"/>
</dbReference>
<evidence type="ECO:0000313" key="2">
    <source>
        <dbReference type="EMBL" id="PJC80187.1"/>
    </source>
</evidence>
<dbReference type="EMBL" id="PFQM01000067">
    <property type="protein sequence ID" value="PJC80187.1"/>
    <property type="molecule type" value="Genomic_DNA"/>
</dbReference>
<dbReference type="Proteomes" id="UP000228960">
    <property type="component" value="Unassembled WGS sequence"/>
</dbReference>
<evidence type="ECO:0000259" key="1">
    <source>
        <dbReference type="PROSITE" id="PS50943"/>
    </source>
</evidence>
<sequence>MNNNEITKNFGIFFRDRRVALGFTLRAFCKRFGYDPGNISRLERNILTPSVDENILKGYAKALQIEQDSPEWVTFFDLAYTTKGTIPLDIRNNQQIMSVLPAFYRTARGDKLDKKKINELINLISK</sequence>
<reference evidence="3" key="1">
    <citation type="submission" date="2017-09" db="EMBL/GenBank/DDBJ databases">
        <title>Depth-based differentiation of microbial function through sediment-hosted aquifers and enrichment of novel symbionts in the deep terrestrial subsurface.</title>
        <authorList>
            <person name="Probst A.J."/>
            <person name="Ladd B."/>
            <person name="Jarett J.K."/>
            <person name="Geller-Mcgrath D.E."/>
            <person name="Sieber C.M.K."/>
            <person name="Emerson J.B."/>
            <person name="Anantharaman K."/>
            <person name="Thomas B.C."/>
            <person name="Malmstrom R."/>
            <person name="Stieglmeier M."/>
            <person name="Klingl A."/>
            <person name="Woyke T."/>
            <person name="Ryan C.M."/>
            <person name="Banfield J.F."/>
        </authorList>
    </citation>
    <scope>NUCLEOTIDE SEQUENCE [LARGE SCALE GENOMIC DNA]</scope>
</reference>
<proteinExistence type="predicted"/>
<dbReference type="AlphaFoldDB" id="A0A2M8GJT2"/>
<protein>
    <recommendedName>
        <fullName evidence="1">HTH cro/C1-type domain-containing protein</fullName>
    </recommendedName>
</protein>
<organism evidence="2 3">
    <name type="scientific">Candidatus Shapirobacteria bacterium CG_4_8_14_3_um_filter_35_11</name>
    <dbReference type="NCBI Taxonomy" id="1974874"/>
    <lineage>
        <taxon>Bacteria</taxon>
        <taxon>Candidatus Shapironibacteriota</taxon>
    </lineage>
</organism>
<evidence type="ECO:0000313" key="3">
    <source>
        <dbReference type="Proteomes" id="UP000228960"/>
    </source>
</evidence>
<comment type="caution">
    <text evidence="2">The sequence shown here is derived from an EMBL/GenBank/DDBJ whole genome shotgun (WGS) entry which is preliminary data.</text>
</comment>
<dbReference type="Gene3D" id="1.10.260.40">
    <property type="entry name" value="lambda repressor-like DNA-binding domains"/>
    <property type="match status" value="1"/>
</dbReference>
<dbReference type="InterPro" id="IPR010982">
    <property type="entry name" value="Lambda_DNA-bd_dom_sf"/>
</dbReference>
<feature type="domain" description="HTH cro/C1-type" evidence="1">
    <location>
        <begin position="14"/>
        <end position="73"/>
    </location>
</feature>
<dbReference type="SUPFAM" id="SSF47413">
    <property type="entry name" value="lambda repressor-like DNA-binding domains"/>
    <property type="match status" value="1"/>
</dbReference>
<dbReference type="GO" id="GO:0003677">
    <property type="term" value="F:DNA binding"/>
    <property type="evidence" value="ECO:0007669"/>
    <property type="project" value="InterPro"/>
</dbReference>
<dbReference type="CDD" id="cd00093">
    <property type="entry name" value="HTH_XRE"/>
    <property type="match status" value="1"/>
</dbReference>